<keyword evidence="4 7" id="KW-0732">Signal</keyword>
<comment type="caution">
    <text evidence="9">The sequence shown here is derived from an EMBL/GenBank/DDBJ whole genome shotgun (WGS) entry which is preliminary data.</text>
</comment>
<dbReference type="InterPro" id="IPR051313">
    <property type="entry name" value="Bact_iron-sidero_bind"/>
</dbReference>
<evidence type="ECO:0000256" key="6">
    <source>
        <dbReference type="SAM" id="MobiDB-lite"/>
    </source>
</evidence>
<reference evidence="9 10" key="1">
    <citation type="submission" date="2019-04" db="EMBL/GenBank/DDBJ databases">
        <title>Cohnella sp. nov. isolated from preserved vegetables.</title>
        <authorList>
            <person name="Lin S.-Y."/>
            <person name="Hung M.-H."/>
            <person name="Young C.-C."/>
        </authorList>
    </citation>
    <scope>NUCLEOTIDE SEQUENCE [LARGE SCALE GENOMIC DNA]</scope>
    <source>
        <strain evidence="9 10">CC-MHH1044</strain>
    </source>
</reference>
<dbReference type="Gene3D" id="3.40.50.1980">
    <property type="entry name" value="Nitrogenase molybdenum iron protein domain"/>
    <property type="match status" value="2"/>
</dbReference>
<dbReference type="OrthoDB" id="2417096at2"/>
<feature type="domain" description="Fe/B12 periplasmic-binding" evidence="8">
    <location>
        <begin position="74"/>
        <end position="330"/>
    </location>
</feature>
<feature type="coiled-coil region" evidence="5">
    <location>
        <begin position="176"/>
        <end position="210"/>
    </location>
</feature>
<name>A0A4S4BNX6_9BACL</name>
<sequence length="330" mass="35617">MRNKSFILWVSIAAIVIALAGCGNKSGTNEAAAPSVSASASTDAAPSQASPGASEAMRTVTDELGHEIEIPVQPQRILAPYLEDPLTALGVKPIAQWANGDIVQQYLQDQISDLPKVDFSAGGLDPEQAAAQAPDLIILTMAVWAENGLYEQYSKIAPTYVLKNGIQDWKTTLRTLGDLLDRSEQAERAVADYEAKAESAKLKLSEALGDQQVALLWPTGDSLYLLSELDYSGQLLYGDLGLKEPDIARGQSFQNISLEKLPDIGAGHILLITGYNDAEVEQLESTSIWKSLPAVTANRVHNVSWNHWMNNGPIAKELNLEDTLQALAPN</sequence>
<dbReference type="RefSeq" id="WP_136371360.1">
    <property type="nucleotide sequence ID" value="NZ_SSOB01000024.1"/>
</dbReference>
<dbReference type="PANTHER" id="PTHR30532:SF1">
    <property type="entry name" value="IRON(3+)-HYDROXAMATE-BINDING PROTEIN FHUD"/>
    <property type="match status" value="1"/>
</dbReference>
<keyword evidence="10" id="KW-1185">Reference proteome</keyword>
<evidence type="ECO:0000256" key="7">
    <source>
        <dbReference type="SAM" id="SignalP"/>
    </source>
</evidence>
<dbReference type="AlphaFoldDB" id="A0A4S4BNX6"/>
<comment type="similarity">
    <text evidence="2">Belongs to the bacterial solute-binding protein 8 family.</text>
</comment>
<evidence type="ECO:0000256" key="5">
    <source>
        <dbReference type="SAM" id="Coils"/>
    </source>
</evidence>
<evidence type="ECO:0000256" key="2">
    <source>
        <dbReference type="ARBA" id="ARBA00008814"/>
    </source>
</evidence>
<proteinExistence type="inferred from homology"/>
<evidence type="ECO:0000256" key="3">
    <source>
        <dbReference type="ARBA" id="ARBA00022448"/>
    </source>
</evidence>
<feature type="region of interest" description="Disordered" evidence="6">
    <location>
        <begin position="38"/>
        <end position="57"/>
    </location>
</feature>
<dbReference type="EMBL" id="SSOB01000024">
    <property type="protein sequence ID" value="THF76586.1"/>
    <property type="molecule type" value="Genomic_DNA"/>
</dbReference>
<dbReference type="SUPFAM" id="SSF53807">
    <property type="entry name" value="Helical backbone' metal receptor"/>
    <property type="match status" value="1"/>
</dbReference>
<protein>
    <submittedName>
        <fullName evidence="9">Ferrichrome ABC transporter substrate-binding protein</fullName>
    </submittedName>
</protein>
<feature type="signal peptide" evidence="7">
    <location>
        <begin position="1"/>
        <end position="20"/>
    </location>
</feature>
<accession>A0A4S4BNX6</accession>
<dbReference type="Pfam" id="PF01497">
    <property type="entry name" value="Peripla_BP_2"/>
    <property type="match status" value="1"/>
</dbReference>
<dbReference type="InterPro" id="IPR002491">
    <property type="entry name" value="ABC_transptr_periplasmic_BD"/>
</dbReference>
<dbReference type="GO" id="GO:0030288">
    <property type="term" value="C:outer membrane-bounded periplasmic space"/>
    <property type="evidence" value="ECO:0007669"/>
    <property type="project" value="TreeGrafter"/>
</dbReference>
<evidence type="ECO:0000313" key="10">
    <source>
        <dbReference type="Proteomes" id="UP000310636"/>
    </source>
</evidence>
<feature type="chain" id="PRO_5039135219" evidence="7">
    <location>
        <begin position="21"/>
        <end position="330"/>
    </location>
</feature>
<gene>
    <name evidence="9" type="ORF">E6C55_18815</name>
</gene>
<dbReference type="PROSITE" id="PS51257">
    <property type="entry name" value="PROKAR_LIPOPROTEIN"/>
    <property type="match status" value="1"/>
</dbReference>
<comment type="subcellular location">
    <subcellularLocation>
        <location evidence="1">Cell envelope</location>
    </subcellularLocation>
</comment>
<dbReference type="GO" id="GO:1901678">
    <property type="term" value="P:iron coordination entity transport"/>
    <property type="evidence" value="ECO:0007669"/>
    <property type="project" value="UniProtKB-ARBA"/>
</dbReference>
<feature type="compositionally biased region" description="Low complexity" evidence="6">
    <location>
        <begin position="38"/>
        <end position="51"/>
    </location>
</feature>
<evidence type="ECO:0000256" key="4">
    <source>
        <dbReference type="ARBA" id="ARBA00022729"/>
    </source>
</evidence>
<evidence type="ECO:0000256" key="1">
    <source>
        <dbReference type="ARBA" id="ARBA00004196"/>
    </source>
</evidence>
<dbReference type="PANTHER" id="PTHR30532">
    <property type="entry name" value="IRON III DICITRATE-BINDING PERIPLASMIC PROTEIN"/>
    <property type="match status" value="1"/>
</dbReference>
<evidence type="ECO:0000313" key="9">
    <source>
        <dbReference type="EMBL" id="THF76586.1"/>
    </source>
</evidence>
<evidence type="ECO:0000259" key="8">
    <source>
        <dbReference type="PROSITE" id="PS50983"/>
    </source>
</evidence>
<dbReference type="Proteomes" id="UP000310636">
    <property type="component" value="Unassembled WGS sequence"/>
</dbReference>
<organism evidence="9 10">
    <name type="scientific">Cohnella fermenti</name>
    <dbReference type="NCBI Taxonomy" id="2565925"/>
    <lineage>
        <taxon>Bacteria</taxon>
        <taxon>Bacillati</taxon>
        <taxon>Bacillota</taxon>
        <taxon>Bacilli</taxon>
        <taxon>Bacillales</taxon>
        <taxon>Paenibacillaceae</taxon>
        <taxon>Cohnella</taxon>
    </lineage>
</organism>
<keyword evidence="3" id="KW-0813">Transport</keyword>
<keyword evidence="5" id="KW-0175">Coiled coil</keyword>
<dbReference type="PROSITE" id="PS50983">
    <property type="entry name" value="FE_B12_PBP"/>
    <property type="match status" value="1"/>
</dbReference>